<evidence type="ECO:0000256" key="5">
    <source>
        <dbReference type="SAM" id="MobiDB-lite"/>
    </source>
</evidence>
<dbReference type="InterPro" id="IPR024079">
    <property type="entry name" value="MetalloPept_cat_dom_sf"/>
</dbReference>
<evidence type="ECO:0000256" key="2">
    <source>
        <dbReference type="ARBA" id="ARBA00022723"/>
    </source>
</evidence>
<dbReference type="SMART" id="SM00235">
    <property type="entry name" value="ZnMc"/>
    <property type="match status" value="1"/>
</dbReference>
<proteinExistence type="predicted"/>
<keyword evidence="2" id="KW-0479">Metal-binding</keyword>
<dbReference type="GO" id="GO:0008270">
    <property type="term" value="F:zinc ion binding"/>
    <property type="evidence" value="ECO:0007669"/>
    <property type="project" value="InterPro"/>
</dbReference>
<keyword evidence="1 7" id="KW-0645">Protease</keyword>
<dbReference type="GO" id="GO:0031012">
    <property type="term" value="C:extracellular matrix"/>
    <property type="evidence" value="ECO:0007669"/>
    <property type="project" value="InterPro"/>
</dbReference>
<evidence type="ECO:0000256" key="1">
    <source>
        <dbReference type="ARBA" id="ARBA00022670"/>
    </source>
</evidence>
<accession>A0A6L2ZMW9</accession>
<name>A0A6L2ZMW9_9ENTR</name>
<feature type="region of interest" description="Disordered" evidence="5">
    <location>
        <begin position="230"/>
        <end position="250"/>
    </location>
</feature>
<sequence>MDRTNVMNTMEEPGNTISDVGLTTSTEQKPAIPQSVLDEELATQLVEYMIKIQFIPGLQPDKRADKEDEMTFRYLTPSYQDVVQQHIKPIFRTGLTTFTVLQREITQFILDEIAEKTGLEFRQVEGDEPADMFFGNFHAPEDTIGGFVDPITVPPEHNVIWMNARQESHSNPELFKSVLTHEIGHVLGLEHSDDLKDPRTIMSYSWTLKEFQVADFLALWSLHGLDSNPQSEERIRAGEQARPQRWARIK</sequence>
<dbReference type="Gene3D" id="3.40.390.10">
    <property type="entry name" value="Collagenase (Catalytic Domain)"/>
    <property type="match status" value="1"/>
</dbReference>
<dbReference type="GO" id="GO:0006508">
    <property type="term" value="P:proteolysis"/>
    <property type="evidence" value="ECO:0007669"/>
    <property type="project" value="UniProtKB-KW"/>
</dbReference>
<dbReference type="Proteomes" id="UP000504714">
    <property type="component" value="Unassembled WGS sequence"/>
</dbReference>
<reference evidence="7 8" key="1">
    <citation type="submission" date="2020-06" db="EMBL/GenBank/DDBJ databases">
        <title>The genome sequence of Candidatus Regiella insecticola strain Tut.</title>
        <authorList>
            <person name="Nikoh N."/>
            <person name="Tsuchida T."/>
            <person name="Koga R."/>
            <person name="Oshima K."/>
            <person name="Hattori M."/>
            <person name="Fukatsu T."/>
        </authorList>
    </citation>
    <scope>NUCLEOTIDE SEQUENCE [LARGE SCALE GENOMIC DNA]</scope>
    <source>
        <strain evidence="7 8">Tut</strain>
    </source>
</reference>
<comment type="caution">
    <text evidence="7">The sequence shown here is derived from an EMBL/GenBank/DDBJ whole genome shotgun (WGS) entry which is preliminary data.</text>
</comment>
<evidence type="ECO:0000313" key="7">
    <source>
        <dbReference type="EMBL" id="GFN45764.1"/>
    </source>
</evidence>
<keyword evidence="3" id="KW-0378">Hydrolase</keyword>
<protein>
    <submittedName>
        <fullName evidence="7">Putative Zn-dependent protease</fullName>
    </submittedName>
</protein>
<dbReference type="AlphaFoldDB" id="A0A6L2ZMW9"/>
<organism evidence="7 8">
    <name type="scientific">Candidatus Regiella insecticola</name>
    <dbReference type="NCBI Taxonomy" id="138073"/>
    <lineage>
        <taxon>Bacteria</taxon>
        <taxon>Pseudomonadati</taxon>
        <taxon>Pseudomonadota</taxon>
        <taxon>Gammaproteobacteria</taxon>
        <taxon>Enterobacterales</taxon>
        <taxon>Enterobacteriaceae</taxon>
        <taxon>aphid secondary symbionts</taxon>
        <taxon>Candidatus Regiella</taxon>
    </lineage>
</organism>
<gene>
    <name evidence="7" type="ORF">RINTU1_10680</name>
</gene>
<evidence type="ECO:0000259" key="6">
    <source>
        <dbReference type="SMART" id="SM00235"/>
    </source>
</evidence>
<dbReference type="EMBL" id="BLXO01000002">
    <property type="protein sequence ID" value="GFN45764.1"/>
    <property type="molecule type" value="Genomic_DNA"/>
</dbReference>
<dbReference type="GO" id="GO:0004222">
    <property type="term" value="F:metalloendopeptidase activity"/>
    <property type="evidence" value="ECO:0007669"/>
    <property type="project" value="InterPro"/>
</dbReference>
<keyword evidence="4" id="KW-0862">Zinc</keyword>
<evidence type="ECO:0000256" key="3">
    <source>
        <dbReference type="ARBA" id="ARBA00022801"/>
    </source>
</evidence>
<dbReference type="Pfam" id="PF00413">
    <property type="entry name" value="Peptidase_M10"/>
    <property type="match status" value="1"/>
</dbReference>
<dbReference type="InterPro" id="IPR001818">
    <property type="entry name" value="Pept_M10_metallopeptidase"/>
</dbReference>
<feature type="domain" description="Peptidase metallopeptidase" evidence="6">
    <location>
        <begin position="73"/>
        <end position="225"/>
    </location>
</feature>
<dbReference type="SUPFAM" id="SSF55486">
    <property type="entry name" value="Metalloproteases ('zincins'), catalytic domain"/>
    <property type="match status" value="1"/>
</dbReference>
<evidence type="ECO:0000313" key="8">
    <source>
        <dbReference type="Proteomes" id="UP000504714"/>
    </source>
</evidence>
<feature type="region of interest" description="Disordered" evidence="5">
    <location>
        <begin position="1"/>
        <end position="22"/>
    </location>
</feature>
<dbReference type="InterPro" id="IPR006026">
    <property type="entry name" value="Peptidase_Metallo"/>
</dbReference>
<evidence type="ECO:0000256" key="4">
    <source>
        <dbReference type="ARBA" id="ARBA00022833"/>
    </source>
</evidence>